<organism evidence="9 11">
    <name type="scientific">Enterococcus avium ATCC 14025</name>
    <dbReference type="NCBI Taxonomy" id="1140002"/>
    <lineage>
        <taxon>Bacteria</taxon>
        <taxon>Bacillati</taxon>
        <taxon>Bacillota</taxon>
        <taxon>Bacilli</taxon>
        <taxon>Lactobacillales</taxon>
        <taxon>Enterococcaceae</taxon>
        <taxon>Enterococcus</taxon>
    </lineage>
</organism>
<protein>
    <recommendedName>
        <fullName evidence="7">Major facilitator superfamily (MFS) profile domain-containing protein</fullName>
    </recommendedName>
</protein>
<dbReference type="GO" id="GO:0005886">
    <property type="term" value="C:plasma membrane"/>
    <property type="evidence" value="ECO:0007669"/>
    <property type="project" value="UniProtKB-SubCell"/>
</dbReference>
<dbReference type="Proteomes" id="UP000014107">
    <property type="component" value="Unassembled WGS sequence"/>
</dbReference>
<reference evidence="8 10" key="1">
    <citation type="submission" date="2013-03" db="EMBL/GenBank/DDBJ databases">
        <title>The Genome Sequence of Enterococcus avium ATCC_14025 (Illumina only assembly).</title>
        <authorList>
            <consortium name="The Broad Institute Genomics Platform"/>
            <consortium name="The Broad Institute Genome Sequencing Center for Infectious Disease"/>
            <person name="Earl A."/>
            <person name="Russ C."/>
            <person name="Gilmore M."/>
            <person name="Surin D."/>
            <person name="Walker B."/>
            <person name="Young S."/>
            <person name="Zeng Q."/>
            <person name="Gargeya S."/>
            <person name="Fitzgerald M."/>
            <person name="Haas B."/>
            <person name="Abouelleil A."/>
            <person name="Allen A.W."/>
            <person name="Alvarado L."/>
            <person name="Arachchi H.M."/>
            <person name="Berlin A.M."/>
            <person name="Chapman S.B."/>
            <person name="Gainer-Dewar J."/>
            <person name="Goldberg J."/>
            <person name="Griggs A."/>
            <person name="Gujja S."/>
            <person name="Hansen M."/>
            <person name="Howarth C."/>
            <person name="Imamovic A."/>
            <person name="Ireland A."/>
            <person name="Larimer J."/>
            <person name="McCowan C."/>
            <person name="Murphy C."/>
            <person name="Pearson M."/>
            <person name="Poon T.W."/>
            <person name="Priest M."/>
            <person name="Roberts A."/>
            <person name="Saif S."/>
            <person name="Shea T."/>
            <person name="Sisk P."/>
            <person name="Sykes S."/>
            <person name="Wortman J."/>
            <person name="Nusbaum C."/>
            <person name="Birren B."/>
        </authorList>
    </citation>
    <scope>NUCLEOTIDE SEQUENCE [LARGE SCALE GENOMIC DNA]</scope>
    <source>
        <strain evidence="8 10">ATCC 14025</strain>
    </source>
</reference>
<reference evidence="9 11" key="2">
    <citation type="submission" date="2013-03" db="EMBL/GenBank/DDBJ databases">
        <title>The Genome Sequence of Enterococcus avium ATCC_14025 (PacBio/Illumina hybrid assembly).</title>
        <authorList>
            <consortium name="The Broad Institute Genomics Platform"/>
            <consortium name="The Broad Institute Genome Sequencing Center for Infectious Disease"/>
            <person name="Earl A."/>
            <person name="Russ C."/>
            <person name="Gilmore M."/>
            <person name="Surin D."/>
            <person name="Walker B."/>
            <person name="Young S."/>
            <person name="Zeng Q."/>
            <person name="Gargeya S."/>
            <person name="Fitzgerald M."/>
            <person name="Haas B."/>
            <person name="Abouelleil A."/>
            <person name="Allen A.W."/>
            <person name="Alvarado L."/>
            <person name="Arachchi H.M."/>
            <person name="Berlin A.M."/>
            <person name="Chapman S.B."/>
            <person name="Gainer-Dewar J."/>
            <person name="Goldberg J."/>
            <person name="Griggs A."/>
            <person name="Gujja S."/>
            <person name="Hansen M."/>
            <person name="Howarth C."/>
            <person name="Imamovic A."/>
            <person name="Ireland A."/>
            <person name="Larimer J."/>
            <person name="McCowan C."/>
            <person name="Murphy C."/>
            <person name="Pearson M."/>
            <person name="Poon T.W."/>
            <person name="Priest M."/>
            <person name="Roberts A."/>
            <person name="Saif S."/>
            <person name="Shea T."/>
            <person name="Sisk P."/>
            <person name="Sykes S."/>
            <person name="Wortman J."/>
            <person name="Nusbaum C."/>
            <person name="Birren B."/>
        </authorList>
    </citation>
    <scope>NUCLEOTIDE SEQUENCE [LARGE SCALE GENOMIC DNA]</scope>
    <source>
        <strain evidence="9 11">ATCC 14025</strain>
    </source>
</reference>
<keyword evidence="10" id="KW-1185">Reference proteome</keyword>
<feature type="transmembrane region" description="Helical" evidence="6">
    <location>
        <begin position="59"/>
        <end position="82"/>
    </location>
</feature>
<dbReference type="EMBL" id="AHYV01000005">
    <property type="protein sequence ID" value="EOT51269.1"/>
    <property type="molecule type" value="Genomic_DNA"/>
</dbReference>
<proteinExistence type="predicted"/>
<dbReference type="Gene3D" id="1.20.1250.20">
    <property type="entry name" value="MFS general substrate transporter like domains"/>
    <property type="match status" value="1"/>
</dbReference>
<dbReference type="InterPro" id="IPR011701">
    <property type="entry name" value="MFS"/>
</dbReference>
<evidence type="ECO:0000256" key="6">
    <source>
        <dbReference type="SAM" id="Phobius"/>
    </source>
</evidence>
<keyword evidence="2" id="KW-0813">Transport</keyword>
<dbReference type="InterPro" id="IPR036259">
    <property type="entry name" value="MFS_trans_sf"/>
</dbReference>
<dbReference type="InterPro" id="IPR020846">
    <property type="entry name" value="MFS_dom"/>
</dbReference>
<evidence type="ECO:0000313" key="8">
    <source>
        <dbReference type="EMBL" id="EOT51269.1"/>
    </source>
</evidence>
<evidence type="ECO:0000313" key="9">
    <source>
        <dbReference type="EMBL" id="EOU23422.1"/>
    </source>
</evidence>
<dbReference type="PANTHER" id="PTHR11662:SF399">
    <property type="entry name" value="FI19708P1-RELATED"/>
    <property type="match status" value="1"/>
</dbReference>
<dbReference type="Pfam" id="PF07690">
    <property type="entry name" value="MFS_1"/>
    <property type="match status" value="1"/>
</dbReference>
<evidence type="ECO:0000256" key="5">
    <source>
        <dbReference type="ARBA" id="ARBA00023136"/>
    </source>
</evidence>
<name>A0AAV3J373_ENTAV</name>
<evidence type="ECO:0000256" key="4">
    <source>
        <dbReference type="ARBA" id="ARBA00022989"/>
    </source>
</evidence>
<dbReference type="Proteomes" id="UP000014104">
    <property type="component" value="Unassembled WGS sequence"/>
</dbReference>
<dbReference type="SUPFAM" id="SSF103473">
    <property type="entry name" value="MFS general substrate transporter"/>
    <property type="match status" value="1"/>
</dbReference>
<dbReference type="EMBL" id="ASWL01000002">
    <property type="protein sequence ID" value="EOU23422.1"/>
    <property type="molecule type" value="Genomic_DNA"/>
</dbReference>
<gene>
    <name evidence="9" type="ORF">I570_01286</name>
    <name evidence="8" type="ORF">OMU_00599</name>
</gene>
<evidence type="ECO:0000313" key="11">
    <source>
        <dbReference type="Proteomes" id="UP000014107"/>
    </source>
</evidence>
<comment type="caution">
    <text evidence="9">The sequence shown here is derived from an EMBL/GenBank/DDBJ whole genome shotgun (WGS) entry which is preliminary data.</text>
</comment>
<comment type="subcellular location">
    <subcellularLocation>
        <location evidence="1">Cell membrane</location>
        <topology evidence="1">Multi-pass membrane protein</topology>
    </subcellularLocation>
</comment>
<accession>A0AAV3J373</accession>
<feature type="transmembrane region" description="Helical" evidence="6">
    <location>
        <begin position="28"/>
        <end position="47"/>
    </location>
</feature>
<keyword evidence="4 6" id="KW-1133">Transmembrane helix</keyword>
<feature type="domain" description="Major facilitator superfamily (MFS) profile" evidence="7">
    <location>
        <begin position="1"/>
        <end position="183"/>
    </location>
</feature>
<dbReference type="GO" id="GO:0022857">
    <property type="term" value="F:transmembrane transporter activity"/>
    <property type="evidence" value="ECO:0007669"/>
    <property type="project" value="InterPro"/>
</dbReference>
<keyword evidence="5 6" id="KW-0472">Membrane</keyword>
<evidence type="ECO:0000256" key="3">
    <source>
        <dbReference type="ARBA" id="ARBA00022692"/>
    </source>
</evidence>
<dbReference type="AlphaFoldDB" id="A0AAV3J373"/>
<sequence length="183" mass="20321">MYLDKNIISLSVIPIAQDLGIDAGQKGLILSAFFLGYTLFQIPFGFLGNRLGSRKIMTFAILLMGVLMICLGFGFSFIYLILIRFAAGSFAHAGYPSAVSAFVTKEVEPAKRGSIQSSMIASSGFAGIVGVASCTIANYDWLENDLFCLWHDCAFDWISDASRNSEKQRTAYRFCWSIQYFFF</sequence>
<evidence type="ECO:0000256" key="2">
    <source>
        <dbReference type="ARBA" id="ARBA00022448"/>
    </source>
</evidence>
<dbReference type="PROSITE" id="PS50850">
    <property type="entry name" value="MFS"/>
    <property type="match status" value="1"/>
</dbReference>
<dbReference type="PANTHER" id="PTHR11662">
    <property type="entry name" value="SOLUTE CARRIER FAMILY 17"/>
    <property type="match status" value="1"/>
</dbReference>
<evidence type="ECO:0000256" key="1">
    <source>
        <dbReference type="ARBA" id="ARBA00004651"/>
    </source>
</evidence>
<keyword evidence="3 6" id="KW-0812">Transmembrane</keyword>
<evidence type="ECO:0000259" key="7">
    <source>
        <dbReference type="PROSITE" id="PS50850"/>
    </source>
</evidence>
<evidence type="ECO:0000313" key="10">
    <source>
        <dbReference type="Proteomes" id="UP000014104"/>
    </source>
</evidence>
<dbReference type="InterPro" id="IPR050382">
    <property type="entry name" value="MFS_Na/Anion_cotransporter"/>
</dbReference>